<dbReference type="HOGENOM" id="CLU_448872_0_0_11"/>
<feature type="transmembrane region" description="Helical" evidence="1">
    <location>
        <begin position="426"/>
        <end position="452"/>
    </location>
</feature>
<evidence type="ECO:0008006" key="4">
    <source>
        <dbReference type="Google" id="ProtNLM"/>
    </source>
</evidence>
<feature type="transmembrane region" description="Helical" evidence="1">
    <location>
        <begin position="12"/>
        <end position="32"/>
    </location>
</feature>
<feature type="transmembrane region" description="Helical" evidence="1">
    <location>
        <begin position="77"/>
        <end position="99"/>
    </location>
</feature>
<keyword evidence="1" id="KW-0472">Membrane</keyword>
<feature type="transmembrane region" description="Helical" evidence="1">
    <location>
        <begin position="552"/>
        <end position="570"/>
    </location>
</feature>
<dbReference type="STRING" id="521003.COLINT_02561"/>
<proteinExistence type="predicted"/>
<organism evidence="2 3">
    <name type="scientific">Collinsella intestinalis DSM 13280</name>
    <dbReference type="NCBI Taxonomy" id="521003"/>
    <lineage>
        <taxon>Bacteria</taxon>
        <taxon>Bacillati</taxon>
        <taxon>Actinomycetota</taxon>
        <taxon>Coriobacteriia</taxon>
        <taxon>Coriobacteriales</taxon>
        <taxon>Coriobacteriaceae</taxon>
        <taxon>Collinsella</taxon>
    </lineage>
</organism>
<feature type="transmembrane region" description="Helical" evidence="1">
    <location>
        <begin position="619"/>
        <end position="636"/>
    </location>
</feature>
<feature type="transmembrane region" description="Helical" evidence="1">
    <location>
        <begin position="335"/>
        <end position="361"/>
    </location>
</feature>
<accession>C4F931</accession>
<feature type="transmembrane region" description="Helical" evidence="1">
    <location>
        <begin position="114"/>
        <end position="130"/>
    </location>
</feature>
<dbReference type="EMBL" id="ABXH02000011">
    <property type="protein sequence ID" value="EEP44676.1"/>
    <property type="molecule type" value="Genomic_DNA"/>
</dbReference>
<gene>
    <name evidence="2" type="ORF">COLINT_02561</name>
</gene>
<dbReference type="InterPro" id="IPR018674">
    <property type="entry name" value="DUF2142_membrane"/>
</dbReference>
<evidence type="ECO:0000313" key="2">
    <source>
        <dbReference type="EMBL" id="EEP44676.1"/>
    </source>
</evidence>
<feature type="transmembrane region" description="Helical" evidence="1">
    <location>
        <begin position="464"/>
        <end position="488"/>
    </location>
</feature>
<dbReference type="Pfam" id="PF09913">
    <property type="entry name" value="DUF2142"/>
    <property type="match status" value="1"/>
</dbReference>
<name>C4F931_9ACTN</name>
<feature type="transmembrane region" description="Helical" evidence="1">
    <location>
        <begin position="187"/>
        <end position="206"/>
    </location>
</feature>
<dbReference type="Proteomes" id="UP000003295">
    <property type="component" value="Unassembled WGS sequence"/>
</dbReference>
<sequence>MRRTANHIHFYTLQSTFALLSILVGIMSFGRFTVSTSILFSCLLFIICNLLFIGYINTANGISNHQVLIPVLMKRAATLLAGGIFFAILFEALTIIGSLDGNLTDFQSWSKKRLFVFFVCGLFIANFIVIKNKNREGSSSQSSSFTKLKAMCAEPKGVAIAIFYLLLFAGIALLVNPFFTFPLIHRQIIVLVLFILAASFFTCFLLKNAPYRTELFFLLYALLIGTYLSFSLPPVTGISPDDQIHYDRSLTVSYIWNPQYTDVEHKLLSLPWIPDGTLQLDSVLAYASNMNDQYDSMINAGAITHVQGPTIHVPGGDTSPSIAYLGYLPSAAGLWISRLLGASLSLQIMIGRWFNLLFYSIVVSSAIKLLPRYKGIACLIGLLPTSLYVASNFSYDPWVTSLMALSIALVLNEAEAKDRPLTTKRLLLITLVFFLALAPKAIYFPMIGMLFLLPKTKFHNKREYASFLVFTILFALFMVLTFILPMLFSSQVQTGDIRGGADVNSVNQIKYVLTHPIEYLKTLSSFMLSYLSPVGSNEYTMHYAYLGNLHEALPFMSAIPFVLLVAIAIREPLDVDGNVPTIAARVWIVVLAVSCVALVATSMYVAFTPVGSNSIAGCQARYILPVALPLFTAFANSPRKNTIESIHLYWIISLISVMCITAFIIGWQLL</sequence>
<feature type="transmembrane region" description="Helical" evidence="1">
    <location>
        <begin position="648"/>
        <end position="669"/>
    </location>
</feature>
<dbReference type="AlphaFoldDB" id="C4F931"/>
<dbReference type="eggNOG" id="COG4713">
    <property type="taxonomic scope" value="Bacteria"/>
</dbReference>
<protein>
    <recommendedName>
        <fullName evidence="4">DUF2142 domain-containing protein</fullName>
    </recommendedName>
</protein>
<feature type="transmembrane region" description="Helical" evidence="1">
    <location>
        <begin position="373"/>
        <end position="391"/>
    </location>
</feature>
<keyword evidence="1" id="KW-1133">Transmembrane helix</keyword>
<evidence type="ECO:0000256" key="1">
    <source>
        <dbReference type="SAM" id="Phobius"/>
    </source>
</evidence>
<feature type="transmembrane region" description="Helical" evidence="1">
    <location>
        <begin position="157"/>
        <end position="175"/>
    </location>
</feature>
<keyword evidence="1" id="KW-0812">Transmembrane</keyword>
<feature type="transmembrane region" description="Helical" evidence="1">
    <location>
        <begin position="582"/>
        <end position="607"/>
    </location>
</feature>
<reference evidence="2 3" key="1">
    <citation type="submission" date="2009-04" db="EMBL/GenBank/DDBJ databases">
        <authorList>
            <person name="Weinstock G."/>
            <person name="Sodergren E."/>
            <person name="Clifton S."/>
            <person name="Fulton L."/>
            <person name="Fulton B."/>
            <person name="Courtney L."/>
            <person name="Fronick C."/>
            <person name="Harrison M."/>
            <person name="Strong C."/>
            <person name="Farmer C."/>
            <person name="Delahaunty K."/>
            <person name="Markovic C."/>
            <person name="Hall O."/>
            <person name="Minx P."/>
            <person name="Tomlinson C."/>
            <person name="Mitreva M."/>
            <person name="Nelson J."/>
            <person name="Hou S."/>
            <person name="Wollam A."/>
            <person name="Pepin K.H."/>
            <person name="Johnson M."/>
            <person name="Bhonagiri V."/>
            <person name="Nash W.E."/>
            <person name="Warren W."/>
            <person name="Chinwalla A."/>
            <person name="Mardis E.R."/>
            <person name="Wilson R.K."/>
        </authorList>
    </citation>
    <scope>NUCLEOTIDE SEQUENCE [LARGE SCALE GENOMIC DNA]</scope>
    <source>
        <strain evidence="2 3">DSM 13280</strain>
    </source>
</reference>
<comment type="caution">
    <text evidence="2">The sequence shown here is derived from an EMBL/GenBank/DDBJ whole genome shotgun (WGS) entry which is preliminary data.</text>
</comment>
<evidence type="ECO:0000313" key="3">
    <source>
        <dbReference type="Proteomes" id="UP000003295"/>
    </source>
</evidence>
<feature type="transmembrane region" description="Helical" evidence="1">
    <location>
        <begin position="215"/>
        <end position="232"/>
    </location>
</feature>
<feature type="transmembrane region" description="Helical" evidence="1">
    <location>
        <begin position="38"/>
        <end position="56"/>
    </location>
</feature>